<dbReference type="GO" id="GO:0016811">
    <property type="term" value="F:hydrolase activity, acting on carbon-nitrogen (but not peptide) bonds, in linear amides"/>
    <property type="evidence" value="ECO:0007669"/>
    <property type="project" value="TreeGrafter"/>
</dbReference>
<organism evidence="1 2">
    <name type="scientific">Epilithonimonas xixisoli</name>
    <dbReference type="NCBI Taxonomy" id="1476462"/>
    <lineage>
        <taxon>Bacteria</taxon>
        <taxon>Pseudomonadati</taxon>
        <taxon>Bacteroidota</taxon>
        <taxon>Flavobacteriia</taxon>
        <taxon>Flavobacteriales</taxon>
        <taxon>Weeksellaceae</taxon>
        <taxon>Chryseobacterium group</taxon>
        <taxon>Epilithonimonas</taxon>
    </lineage>
</organism>
<dbReference type="NCBIfam" id="TIGR04001">
    <property type="entry name" value="thiol_BshB1"/>
    <property type="match status" value="1"/>
</dbReference>
<dbReference type="PANTHER" id="PTHR12993:SF30">
    <property type="entry name" value="N-ACETYL-ALPHA-D-GLUCOSAMINYL L-MALATE DEACETYLASE 1"/>
    <property type="match status" value="1"/>
</dbReference>
<dbReference type="OrthoDB" id="9778719at2"/>
<protein>
    <submittedName>
        <fullName evidence="1">Bacillithiol biosynthesis deacetylase BshB1</fullName>
    </submittedName>
</protein>
<dbReference type="Pfam" id="PF02585">
    <property type="entry name" value="PIG-L"/>
    <property type="match status" value="1"/>
</dbReference>
<sequence>MKCDILAIGAHPDDVELGCGGTIAKLISEGKKIGIIDLTQGELGTRGTIETRAQEASDAAKILGISARENLKLKDGFLNNSEEYQLKIAEMIRKYRPEIVFANAIDDRHPDHAKAAKLISDACFISGLRKVETYNDKGDLQEVWRPKHIFHYIQWKNVEPDFVVDISGFLDKKIESCLAYKTQFYDPSSTEPVTPITTKDFLESLTYRAQDLGRLSGVEFAEGFTTEKLIAIKNFDGIVCN</sequence>
<dbReference type="GO" id="GO:0019213">
    <property type="term" value="F:deacetylase activity"/>
    <property type="evidence" value="ECO:0007669"/>
    <property type="project" value="InterPro"/>
</dbReference>
<name>A0A4V3H2A1_9FLAO</name>
<dbReference type="Gene3D" id="3.40.50.10320">
    <property type="entry name" value="LmbE-like"/>
    <property type="match status" value="1"/>
</dbReference>
<dbReference type="PANTHER" id="PTHR12993">
    <property type="entry name" value="N-ACETYLGLUCOSAMINYL-PHOSPHATIDYLINOSITOL DE-N-ACETYLASE-RELATED"/>
    <property type="match status" value="1"/>
</dbReference>
<dbReference type="GO" id="GO:0071793">
    <property type="term" value="P:bacillithiol biosynthetic process"/>
    <property type="evidence" value="ECO:0007669"/>
    <property type="project" value="InterPro"/>
</dbReference>
<dbReference type="InterPro" id="IPR024078">
    <property type="entry name" value="LmbE-like_dom_sf"/>
</dbReference>
<dbReference type="SUPFAM" id="SSF102588">
    <property type="entry name" value="LmbE-like"/>
    <property type="match status" value="1"/>
</dbReference>
<reference evidence="1 2" key="1">
    <citation type="submission" date="2019-03" db="EMBL/GenBank/DDBJ databases">
        <title>Genomic Encyclopedia of Type Strains, Phase III (KMG-III): the genomes of soil and plant-associated and newly described type strains.</title>
        <authorList>
            <person name="Whitman W."/>
        </authorList>
    </citation>
    <scope>NUCLEOTIDE SEQUENCE [LARGE SCALE GENOMIC DNA]</scope>
    <source>
        <strain evidence="1 2">CGMCC 1.12802</strain>
    </source>
</reference>
<dbReference type="Proteomes" id="UP000295313">
    <property type="component" value="Unassembled WGS sequence"/>
</dbReference>
<comment type="caution">
    <text evidence="1">The sequence shown here is derived from an EMBL/GenBank/DDBJ whole genome shotgun (WGS) entry which is preliminary data.</text>
</comment>
<proteinExistence type="predicted"/>
<evidence type="ECO:0000313" key="2">
    <source>
        <dbReference type="Proteomes" id="UP000295313"/>
    </source>
</evidence>
<dbReference type="AlphaFoldDB" id="A0A4V3H2A1"/>
<keyword evidence="2" id="KW-1185">Reference proteome</keyword>
<evidence type="ECO:0000313" key="1">
    <source>
        <dbReference type="EMBL" id="TDX82657.1"/>
    </source>
</evidence>
<dbReference type="InterPro" id="IPR003737">
    <property type="entry name" value="GlcNAc_PI_deacetylase-related"/>
</dbReference>
<accession>A0A4V3H2A1</accession>
<dbReference type="RefSeq" id="WP_133945376.1">
    <property type="nucleotide sequence ID" value="NZ_SOEO01000003.1"/>
</dbReference>
<dbReference type="EMBL" id="SOEO01000003">
    <property type="protein sequence ID" value="TDX82657.1"/>
    <property type="molecule type" value="Genomic_DNA"/>
</dbReference>
<gene>
    <name evidence="1" type="ORF">B0I22_2673</name>
</gene>
<dbReference type="InterPro" id="IPR023842">
    <property type="entry name" value="Bacillithiol_biosynth_BshB1"/>
</dbReference>